<dbReference type="Proteomes" id="UP001259347">
    <property type="component" value="Unassembled WGS sequence"/>
</dbReference>
<evidence type="ECO:0000313" key="4">
    <source>
        <dbReference type="Proteomes" id="UP001259347"/>
    </source>
</evidence>
<comment type="caution">
    <text evidence="3">The sequence shown here is derived from an EMBL/GenBank/DDBJ whole genome shotgun (WGS) entry which is preliminary data.</text>
</comment>
<dbReference type="EMBL" id="JAVDUM010000009">
    <property type="protein sequence ID" value="MDR6867617.1"/>
    <property type="molecule type" value="Genomic_DNA"/>
</dbReference>
<sequence>MHTETPRLPMRREPRPTTTPQTPHIQLDQHAPVGLQAELWERMIALDGVQEGRSGVSAPSSRALHLRQDLADGPRQAFFAGTEFAHLHGDGSGSMHLSLPLDVVEQLFAAGWGEQHPIVKLGGPPNWVMLFGPRDQAELDVVWGLVQASYAFARGEEVAVG</sequence>
<keyword evidence="4" id="KW-1185">Reference proteome</keyword>
<evidence type="ECO:0000313" key="3">
    <source>
        <dbReference type="EMBL" id="MDR6867617.1"/>
    </source>
</evidence>
<feature type="region of interest" description="Disordered" evidence="1">
    <location>
        <begin position="1"/>
        <end position="25"/>
    </location>
</feature>
<reference evidence="3 4" key="1">
    <citation type="submission" date="2023-07" db="EMBL/GenBank/DDBJ databases">
        <title>Sorghum-associated microbial communities from plants grown in Nebraska, USA.</title>
        <authorList>
            <person name="Schachtman D."/>
        </authorList>
    </citation>
    <scope>NUCLEOTIDE SEQUENCE [LARGE SCALE GENOMIC DNA]</scope>
    <source>
        <strain evidence="3 4">2980</strain>
    </source>
</reference>
<protein>
    <recommendedName>
        <fullName evidence="2">Luciferase domain-containing protein</fullName>
    </recommendedName>
</protein>
<dbReference type="InterPro" id="IPR040841">
    <property type="entry name" value="Luciferase_dom"/>
</dbReference>
<proteinExistence type="predicted"/>
<gene>
    <name evidence="3" type="ORF">J2Y69_002221</name>
</gene>
<dbReference type="Pfam" id="PF17648">
    <property type="entry name" value="Luciferase"/>
    <property type="match status" value="1"/>
</dbReference>
<feature type="compositionally biased region" description="Basic and acidic residues" evidence="1">
    <location>
        <begin position="1"/>
        <end position="15"/>
    </location>
</feature>
<dbReference type="PANTHER" id="PTHR38695:SF1">
    <property type="entry name" value="AMINO ACID PERMEASE_ SLC12A DOMAIN-CONTAINING PROTEIN"/>
    <property type="match status" value="1"/>
</dbReference>
<organism evidence="3 4">
    <name type="scientific">Microbacterium resistens</name>
    <dbReference type="NCBI Taxonomy" id="156977"/>
    <lineage>
        <taxon>Bacteria</taxon>
        <taxon>Bacillati</taxon>
        <taxon>Actinomycetota</taxon>
        <taxon>Actinomycetes</taxon>
        <taxon>Micrococcales</taxon>
        <taxon>Microbacteriaceae</taxon>
        <taxon>Microbacterium</taxon>
    </lineage>
</organism>
<dbReference type="InterPro" id="IPR048273">
    <property type="entry name" value="Luciferase"/>
</dbReference>
<accession>A0ABU1SDF3</accession>
<dbReference type="PANTHER" id="PTHR38695">
    <property type="entry name" value="AMINO ACID PERMEASE_ SLC12A DOMAIN-CONTAINING PROTEIN"/>
    <property type="match status" value="1"/>
</dbReference>
<name>A0ABU1SDF3_9MICO</name>
<feature type="domain" description="Luciferase" evidence="2">
    <location>
        <begin position="81"/>
        <end position="149"/>
    </location>
</feature>
<evidence type="ECO:0000256" key="1">
    <source>
        <dbReference type="SAM" id="MobiDB-lite"/>
    </source>
</evidence>
<dbReference type="RefSeq" id="WP_310020587.1">
    <property type="nucleotide sequence ID" value="NZ_JAVDUM010000009.1"/>
</dbReference>
<evidence type="ECO:0000259" key="2">
    <source>
        <dbReference type="Pfam" id="PF17648"/>
    </source>
</evidence>